<dbReference type="Gene3D" id="1.25.10.10">
    <property type="entry name" value="Leucine-rich Repeat Variant"/>
    <property type="match status" value="1"/>
</dbReference>
<dbReference type="Proteomes" id="UP000799440">
    <property type="component" value="Unassembled WGS sequence"/>
</dbReference>
<organism evidence="8 9">
    <name type="scientific">Sporormia fimetaria CBS 119925</name>
    <dbReference type="NCBI Taxonomy" id="1340428"/>
    <lineage>
        <taxon>Eukaryota</taxon>
        <taxon>Fungi</taxon>
        <taxon>Dikarya</taxon>
        <taxon>Ascomycota</taxon>
        <taxon>Pezizomycotina</taxon>
        <taxon>Dothideomycetes</taxon>
        <taxon>Pleosporomycetidae</taxon>
        <taxon>Pleosporales</taxon>
        <taxon>Sporormiaceae</taxon>
        <taxon>Sporormia</taxon>
    </lineage>
</organism>
<dbReference type="InterPro" id="IPR001313">
    <property type="entry name" value="Pumilio_RNA-bd_rpt"/>
</dbReference>
<dbReference type="PROSITE" id="PS50303">
    <property type="entry name" value="PUM_HD"/>
    <property type="match status" value="1"/>
</dbReference>
<feature type="compositionally biased region" description="Polar residues" evidence="5">
    <location>
        <begin position="225"/>
        <end position="260"/>
    </location>
</feature>
<name>A0A6A6V168_9PLEO</name>
<evidence type="ECO:0000259" key="7">
    <source>
        <dbReference type="PROSITE" id="PS50303"/>
    </source>
</evidence>
<feature type="compositionally biased region" description="Polar residues" evidence="5">
    <location>
        <begin position="19"/>
        <end position="65"/>
    </location>
</feature>
<dbReference type="GO" id="GO:0000288">
    <property type="term" value="P:nuclear-transcribed mRNA catabolic process, deadenylation-dependent decay"/>
    <property type="evidence" value="ECO:0007669"/>
    <property type="project" value="TreeGrafter"/>
</dbReference>
<comment type="function">
    <text evidence="2">RNA-binding nucleolar protein required for pre-rRNA processing. Involved in production of 18S rRNA and assembly of small ribosomal subunit.</text>
</comment>
<dbReference type="PANTHER" id="PTHR47093:SF1">
    <property type="entry name" value="PROTEIN JSN1-RELATED"/>
    <property type="match status" value="1"/>
</dbReference>
<keyword evidence="1" id="KW-0677">Repeat</keyword>
<dbReference type="Gene3D" id="3.30.70.330">
    <property type="match status" value="1"/>
</dbReference>
<evidence type="ECO:0000256" key="2">
    <source>
        <dbReference type="ARBA" id="ARBA00024893"/>
    </source>
</evidence>
<dbReference type="PANTHER" id="PTHR47093">
    <property type="entry name" value="PROTEIN JSN1-RELATED"/>
    <property type="match status" value="1"/>
</dbReference>
<evidence type="ECO:0000313" key="8">
    <source>
        <dbReference type="EMBL" id="KAF2743061.1"/>
    </source>
</evidence>
<keyword evidence="3" id="KW-0694">RNA-binding</keyword>
<proteinExistence type="predicted"/>
<evidence type="ECO:0000256" key="1">
    <source>
        <dbReference type="ARBA" id="ARBA00022737"/>
    </source>
</evidence>
<dbReference type="SMART" id="SM00360">
    <property type="entry name" value="RRM"/>
    <property type="match status" value="1"/>
</dbReference>
<dbReference type="InterPro" id="IPR011989">
    <property type="entry name" value="ARM-like"/>
</dbReference>
<sequence>MAQSNRPEHHINMGYLPQLSAQPPRSGASSTGTTSPIEPPSGSSRSFPMQAANAPSSLGMATSATRLGAPSPTHEFAGRLYTKRAREIQAQEGLSPQVWGPPTSGHSTPLRGTIPESPNGESFPDFNLSMPEVLPPVQASTRRTRAGTLPSRFSAPGPLLPLPSTSLLPKTARPTPSGSPFKPTAGAASESTAFGLNKSDFLSRMRSGSMPQRPGVPPSPFGHSIFTSNWASSRDRSSTLQSIQSQPSNGPASPINSFSRDSLADTDVKTLDYLGLVDTPQPARATLQPSDIELLLEAQRNPSLSQNLANTASRIRSYSVNATENYADTDDELEAPYAGNYSGAITPSVDVQFDLQEAVRRHNLEVQRFATLASNARTRGRSQTAGVLEMPSARMRGAMGYAPAPSRLDNSLTAADLSEDAEYRLNEAVKSLQLGGKPNGNLGDDGTLEGPTRALWLGSIPASTTVSSLNVIFAPYGPIESTRVLTHKNCGFVNYENLESAIKAKMSLTGKEVFPGAGPLKIGFAKVPSATATPGHNGIFPSPSPDPHMGNHLEGNNMPANTGAGIGSQPDSADARLRTPELPDIRADIVQIVKDLGATEDEQARIDARVDATLKYNNYDNEIPAIEEPSHTRVHDAPKLREIRKRIDMIAACTPEIEEIATNMLPEIAELSSDYLGNTVVQKLFQYCSEGTKIAMLQEIAPHLAKIGCHKNGTWAAQKIGEVALQSTTLQRMYVEAIRPYSVPLFLDQFGNYVMQVCLKYGSPLNDFLFEAMLNHLWDLAQSRFSSRAMRACLESHVTTKEQQRMIAAAIALHSVQLATNQNGALLLTWFLDTCNFNKKRTVLAPRLVPHLVHLCTHKVASLTVLKVVNQKFEPEARDIVLQALFFSPNEKVLEEILLDHQYGAQLVFKVLTIPYIDDKTRKDLQQSIRKVLVRINAQPGQGYKRLMDEVGLPTRSGGSVQRDHSATRPASSRHSPAGAHAYPGVASGAFDPIALQRTGSMDSNGYEPYPMGMAGSMYVPPMAGAANQGLQYPQLYAAPRAPYYAPMSGYQTPPGMDSYRNGPGVPGFAGSPMMQQSGLAAGMAPAMGNQMYPYGSYMAQQPPPPAASQRRGRVSFSSSN</sequence>
<dbReference type="InterPro" id="IPR012677">
    <property type="entry name" value="Nucleotide-bd_a/b_plait_sf"/>
</dbReference>
<feature type="domain" description="RRM" evidence="6">
    <location>
        <begin position="453"/>
        <end position="527"/>
    </location>
</feature>
<evidence type="ECO:0000256" key="4">
    <source>
        <dbReference type="PROSITE-ProRule" id="PRU00317"/>
    </source>
</evidence>
<accession>A0A6A6V168</accession>
<dbReference type="InterPro" id="IPR033133">
    <property type="entry name" value="PUM-HD"/>
</dbReference>
<gene>
    <name evidence="8" type="ORF">M011DRAFT_481193</name>
</gene>
<dbReference type="SMART" id="SM00025">
    <property type="entry name" value="Pumilio"/>
    <property type="match status" value="6"/>
</dbReference>
<feature type="repeat" description="Pumilio" evidence="4">
    <location>
        <begin position="737"/>
        <end position="775"/>
    </location>
</feature>
<feature type="region of interest" description="Disordered" evidence="5">
    <location>
        <begin position="951"/>
        <end position="982"/>
    </location>
</feature>
<dbReference type="PROSITE" id="PS50302">
    <property type="entry name" value="PUM"/>
    <property type="match status" value="2"/>
</dbReference>
<dbReference type="SUPFAM" id="SSF48371">
    <property type="entry name" value="ARM repeat"/>
    <property type="match status" value="1"/>
</dbReference>
<dbReference type="FunFam" id="1.25.10.10:FF:000167">
    <property type="entry name" value="RNA binding protein Jsn1"/>
    <property type="match status" value="1"/>
</dbReference>
<evidence type="ECO:0008006" key="10">
    <source>
        <dbReference type="Google" id="ProtNLM"/>
    </source>
</evidence>
<dbReference type="InterPro" id="IPR016024">
    <property type="entry name" value="ARM-type_fold"/>
</dbReference>
<dbReference type="InterPro" id="IPR035979">
    <property type="entry name" value="RBD_domain_sf"/>
</dbReference>
<evidence type="ECO:0000256" key="3">
    <source>
        <dbReference type="PROSITE-ProRule" id="PRU00176"/>
    </source>
</evidence>
<dbReference type="Pfam" id="PF00806">
    <property type="entry name" value="PUF"/>
    <property type="match status" value="2"/>
</dbReference>
<dbReference type="InterPro" id="IPR000504">
    <property type="entry name" value="RRM_dom"/>
</dbReference>
<dbReference type="AlphaFoldDB" id="A0A6A6V168"/>
<reference evidence="8" key="1">
    <citation type="journal article" date="2020" name="Stud. Mycol.">
        <title>101 Dothideomycetes genomes: a test case for predicting lifestyles and emergence of pathogens.</title>
        <authorList>
            <person name="Haridas S."/>
            <person name="Albert R."/>
            <person name="Binder M."/>
            <person name="Bloem J."/>
            <person name="Labutti K."/>
            <person name="Salamov A."/>
            <person name="Andreopoulos B."/>
            <person name="Baker S."/>
            <person name="Barry K."/>
            <person name="Bills G."/>
            <person name="Bluhm B."/>
            <person name="Cannon C."/>
            <person name="Castanera R."/>
            <person name="Culley D."/>
            <person name="Daum C."/>
            <person name="Ezra D."/>
            <person name="Gonzalez J."/>
            <person name="Henrissat B."/>
            <person name="Kuo A."/>
            <person name="Liang C."/>
            <person name="Lipzen A."/>
            <person name="Lutzoni F."/>
            <person name="Magnuson J."/>
            <person name="Mondo S."/>
            <person name="Nolan M."/>
            <person name="Ohm R."/>
            <person name="Pangilinan J."/>
            <person name="Park H.-J."/>
            <person name="Ramirez L."/>
            <person name="Alfaro M."/>
            <person name="Sun H."/>
            <person name="Tritt A."/>
            <person name="Yoshinaga Y."/>
            <person name="Zwiers L.-H."/>
            <person name="Turgeon B."/>
            <person name="Goodwin S."/>
            <person name="Spatafora J."/>
            <person name="Crous P."/>
            <person name="Grigoriev I."/>
        </authorList>
    </citation>
    <scope>NUCLEOTIDE SEQUENCE</scope>
    <source>
        <strain evidence="8">CBS 119925</strain>
    </source>
</reference>
<dbReference type="EMBL" id="MU006601">
    <property type="protein sequence ID" value="KAF2743061.1"/>
    <property type="molecule type" value="Genomic_DNA"/>
</dbReference>
<evidence type="ECO:0000259" key="6">
    <source>
        <dbReference type="PROSITE" id="PS50102"/>
    </source>
</evidence>
<feature type="region of interest" description="Disordered" evidence="5">
    <location>
        <begin position="1099"/>
        <end position="1121"/>
    </location>
</feature>
<dbReference type="GO" id="GO:0003723">
    <property type="term" value="F:RNA binding"/>
    <property type="evidence" value="ECO:0007669"/>
    <property type="project" value="UniProtKB-UniRule"/>
</dbReference>
<evidence type="ECO:0000256" key="5">
    <source>
        <dbReference type="SAM" id="MobiDB-lite"/>
    </source>
</evidence>
<dbReference type="Pfam" id="PF00076">
    <property type="entry name" value="RRM_1"/>
    <property type="match status" value="1"/>
</dbReference>
<dbReference type="SUPFAM" id="SSF54928">
    <property type="entry name" value="RNA-binding domain, RBD"/>
    <property type="match status" value="1"/>
</dbReference>
<feature type="region of interest" description="Disordered" evidence="5">
    <location>
        <begin position="141"/>
        <end position="261"/>
    </location>
</feature>
<feature type="region of interest" description="Disordered" evidence="5">
    <location>
        <begin position="1"/>
        <end position="119"/>
    </location>
</feature>
<evidence type="ECO:0000313" key="9">
    <source>
        <dbReference type="Proteomes" id="UP000799440"/>
    </source>
</evidence>
<protein>
    <recommendedName>
        <fullName evidence="10">ARM repeat-containing protein</fullName>
    </recommendedName>
</protein>
<dbReference type="InterPro" id="IPR052645">
    <property type="entry name" value="Pumilio_domain_protein"/>
</dbReference>
<keyword evidence="9" id="KW-1185">Reference proteome</keyword>
<feature type="repeat" description="Pumilio" evidence="4">
    <location>
        <begin position="663"/>
        <end position="698"/>
    </location>
</feature>
<dbReference type="PROSITE" id="PS50102">
    <property type="entry name" value="RRM"/>
    <property type="match status" value="1"/>
</dbReference>
<feature type="compositionally biased region" description="Basic and acidic residues" evidence="5">
    <location>
        <begin position="1"/>
        <end position="11"/>
    </location>
</feature>
<feature type="domain" description="PUM-HD" evidence="7">
    <location>
        <begin position="601"/>
        <end position="955"/>
    </location>
</feature>
<dbReference type="OrthoDB" id="2017782at2759"/>